<dbReference type="GO" id="GO:0004888">
    <property type="term" value="F:transmembrane signaling receptor activity"/>
    <property type="evidence" value="ECO:0007669"/>
    <property type="project" value="InterPro"/>
</dbReference>
<dbReference type="InterPro" id="IPR004090">
    <property type="entry name" value="Chemotax_Me-accpt_rcpt"/>
</dbReference>
<dbReference type="PANTHER" id="PTHR43531">
    <property type="entry name" value="PROTEIN ICFG"/>
    <property type="match status" value="1"/>
</dbReference>
<dbReference type="GO" id="GO:0007165">
    <property type="term" value="P:signal transduction"/>
    <property type="evidence" value="ECO:0007669"/>
    <property type="project" value="UniProtKB-KW"/>
</dbReference>
<comment type="caution">
    <text evidence="10">The sequence shown here is derived from an EMBL/GenBank/DDBJ whole genome shotgun (WGS) entry which is preliminary data.</text>
</comment>
<keyword evidence="2" id="KW-0488">Methylation</keyword>
<dbReference type="Pfam" id="PF00015">
    <property type="entry name" value="MCPsignal"/>
    <property type="match status" value="1"/>
</dbReference>
<comment type="subcellular location">
    <subcellularLocation>
        <location evidence="1">Membrane</location>
    </subcellularLocation>
</comment>
<evidence type="ECO:0000313" key="10">
    <source>
        <dbReference type="EMBL" id="KGH25830.1"/>
    </source>
</evidence>
<keyword evidence="7" id="KW-1133">Transmembrane helix</keyword>
<keyword evidence="4" id="KW-0807">Transducer</keyword>
<evidence type="ECO:0000259" key="9">
    <source>
        <dbReference type="PROSITE" id="PS50111"/>
    </source>
</evidence>
<keyword evidence="7" id="KW-0472">Membrane</keyword>
<dbReference type="InterPro" id="IPR004089">
    <property type="entry name" value="MCPsignal_dom"/>
</dbReference>
<feature type="chain" id="PRO_5001926660" evidence="8">
    <location>
        <begin position="22"/>
        <end position="513"/>
    </location>
</feature>
<sequence>MRFSSRLIFCSAAPAALFVLALLSSQWGLTRTQSDFNDYLRNNQAVVAQLQELYAQGLQSGQALRNIVMDPSDGQAVQNLGNARRAYDAAYDDLSRRVQGTAMEVAVKSLQALRQAQSEAQDQIVTLAAEDYDTAAAALKTRETPAWRKLREAVLQQLKAARDAAEASHAATRASAQRMQLWSGLLALLAVAISAALLWVMVRTLRSELGGDPADARKALRRVADGDLSNTGHNMAARGLMADLQTMRGALRELVQRVHGASVQMQHASSEIAQGNADLSARTESQASALEETAASMEQLNATVRQNADSAQTANQLAQNASQVARQGGAVVARVVQTMQDINTSSSRIADIIGVIDAIAFQTNILALNAAVEAARAGEQGRGFAVVASEVRALAGRSADAAKEIKTLITASVERVADGSALADQAGHTMDEIVTAIHRVTDIMGEISSASNEQSAGVAQVGEAVMQMDQATQQNAALVEESAAAAEGLRQQAESLLKEVSRFQLERGALALH</sequence>
<evidence type="ECO:0000256" key="1">
    <source>
        <dbReference type="ARBA" id="ARBA00004370"/>
    </source>
</evidence>
<feature type="signal peptide" evidence="8">
    <location>
        <begin position="1"/>
        <end position="21"/>
    </location>
</feature>
<dbReference type="Proteomes" id="UP000029553">
    <property type="component" value="Unassembled WGS sequence"/>
</dbReference>
<evidence type="ECO:0000256" key="7">
    <source>
        <dbReference type="SAM" id="Phobius"/>
    </source>
</evidence>
<evidence type="ECO:0000313" key="11">
    <source>
        <dbReference type="Proteomes" id="UP000029553"/>
    </source>
</evidence>
<evidence type="ECO:0000256" key="5">
    <source>
        <dbReference type="SAM" id="Coils"/>
    </source>
</evidence>
<dbReference type="AlphaFoldDB" id="A0A096GKV2"/>
<organism evidence="10 11">
    <name type="scientific">Comamonas testosteroni</name>
    <name type="common">Pseudomonas testosteroni</name>
    <dbReference type="NCBI Taxonomy" id="285"/>
    <lineage>
        <taxon>Bacteria</taxon>
        <taxon>Pseudomonadati</taxon>
        <taxon>Pseudomonadota</taxon>
        <taxon>Betaproteobacteria</taxon>
        <taxon>Burkholderiales</taxon>
        <taxon>Comamonadaceae</taxon>
        <taxon>Comamonas</taxon>
    </lineage>
</organism>
<evidence type="ECO:0000256" key="3">
    <source>
        <dbReference type="ARBA" id="ARBA00029447"/>
    </source>
</evidence>
<feature type="coiled-coil region" evidence="5">
    <location>
        <begin position="479"/>
        <end position="506"/>
    </location>
</feature>
<dbReference type="CDD" id="cd11386">
    <property type="entry name" value="MCP_signal"/>
    <property type="match status" value="1"/>
</dbReference>
<keyword evidence="8" id="KW-0732">Signal</keyword>
<evidence type="ECO:0000256" key="8">
    <source>
        <dbReference type="SAM" id="SignalP"/>
    </source>
</evidence>
<dbReference type="GO" id="GO:0005886">
    <property type="term" value="C:plasma membrane"/>
    <property type="evidence" value="ECO:0007669"/>
    <property type="project" value="TreeGrafter"/>
</dbReference>
<accession>A0A096GKV2</accession>
<dbReference type="PRINTS" id="PR00260">
    <property type="entry name" value="CHEMTRNSDUCR"/>
</dbReference>
<protein>
    <submittedName>
        <fullName evidence="10">Methyl-accepting chemotaxis protein</fullName>
    </submittedName>
</protein>
<name>A0A096GKV2_COMTE</name>
<evidence type="ECO:0000256" key="2">
    <source>
        <dbReference type="ARBA" id="ARBA00022481"/>
    </source>
</evidence>
<dbReference type="InterPro" id="IPR051310">
    <property type="entry name" value="MCP_chemotaxis"/>
</dbReference>
<dbReference type="Gene3D" id="1.10.287.950">
    <property type="entry name" value="Methyl-accepting chemotaxis protein"/>
    <property type="match status" value="1"/>
</dbReference>
<proteinExistence type="inferred from homology"/>
<reference evidence="10 11" key="1">
    <citation type="submission" date="2013-09" db="EMBL/GenBank/DDBJ databases">
        <title>High correlation between genotypes and phenotypes of environmental bacteria Comamonas testosteroni strains.</title>
        <authorList>
            <person name="Liu L."/>
            <person name="Zhu W."/>
            <person name="Xia X."/>
            <person name="Xu B."/>
            <person name="Luo M."/>
            <person name="Wang G."/>
        </authorList>
    </citation>
    <scope>NUCLEOTIDE SEQUENCE [LARGE SCALE GENOMIC DNA]</scope>
    <source>
        <strain evidence="10 11">JL40</strain>
    </source>
</reference>
<evidence type="ECO:0000256" key="4">
    <source>
        <dbReference type="PROSITE-ProRule" id="PRU00284"/>
    </source>
</evidence>
<dbReference type="FunFam" id="1.10.287.950:FF:000001">
    <property type="entry name" value="Methyl-accepting chemotaxis sensory transducer"/>
    <property type="match status" value="1"/>
</dbReference>
<feature type="region of interest" description="Disordered" evidence="6">
    <location>
        <begin position="274"/>
        <end position="294"/>
    </location>
</feature>
<dbReference type="PROSITE" id="PS50111">
    <property type="entry name" value="CHEMOTAXIS_TRANSDUC_2"/>
    <property type="match status" value="1"/>
</dbReference>
<dbReference type="SMART" id="SM00283">
    <property type="entry name" value="MA"/>
    <property type="match status" value="1"/>
</dbReference>
<feature type="domain" description="Methyl-accepting transducer" evidence="9">
    <location>
        <begin position="261"/>
        <end position="490"/>
    </location>
</feature>
<dbReference type="EMBL" id="AWOR01000078">
    <property type="protein sequence ID" value="KGH25830.1"/>
    <property type="molecule type" value="Genomic_DNA"/>
</dbReference>
<feature type="transmembrane region" description="Helical" evidence="7">
    <location>
        <begin position="181"/>
        <end position="202"/>
    </location>
</feature>
<dbReference type="GO" id="GO:0006935">
    <property type="term" value="P:chemotaxis"/>
    <property type="evidence" value="ECO:0007669"/>
    <property type="project" value="InterPro"/>
</dbReference>
<dbReference type="SUPFAM" id="SSF58104">
    <property type="entry name" value="Methyl-accepting chemotaxis protein (MCP) signaling domain"/>
    <property type="match status" value="1"/>
</dbReference>
<comment type="similarity">
    <text evidence="3">Belongs to the methyl-accepting chemotaxis (MCP) protein family.</text>
</comment>
<dbReference type="PANTHER" id="PTHR43531:SF14">
    <property type="entry name" value="METHYL-ACCEPTING CHEMOTAXIS PROTEIN I-RELATED"/>
    <property type="match status" value="1"/>
</dbReference>
<keyword evidence="5" id="KW-0175">Coiled coil</keyword>
<gene>
    <name evidence="10" type="ORF">P353_23655</name>
</gene>
<keyword evidence="7" id="KW-0812">Transmembrane</keyword>
<evidence type="ECO:0000256" key="6">
    <source>
        <dbReference type="SAM" id="MobiDB-lite"/>
    </source>
</evidence>